<dbReference type="AlphaFoldDB" id="G3A3L6"/>
<protein>
    <submittedName>
        <fullName evidence="1">Uncharacterized protein</fullName>
    </submittedName>
</protein>
<reference evidence="1" key="2">
    <citation type="submission" date="2011-04" db="EMBL/GenBank/DDBJ databases">
        <authorList>
            <person name="Genoscope - CEA"/>
        </authorList>
    </citation>
    <scope>NUCLEOTIDE SEQUENCE</scope>
    <source>
        <strain evidence="1">R24</strain>
    </source>
</reference>
<accession>G3A3L6</accession>
<dbReference type="EMBL" id="FR854088">
    <property type="protein sequence ID" value="CCA88472.1"/>
    <property type="molecule type" value="Genomic_DNA"/>
</dbReference>
<sequence>MSMRLEAIAPHVAEKIRAADSKQRRDSVLSACRFAVNAVHVNMPLVAEALLALEMGLVLSDGKIAGLNDLVQQFDERYFDLQEQSGDDPSTQIEALSYFGKARALSALLFAQDPDSLVAAMESVYEASATTDQPADLFEAVMRLLS</sequence>
<reference evidence="1" key="1">
    <citation type="journal article" date="2011" name="PLoS ONE">
        <title>Ralstonia syzygii, the Blood Disease Bacterium and some Asian R. solanacearum strains form a single genomic species despite divergent lifestyles.</title>
        <authorList>
            <person name="Remenant B."/>
            <person name="de Cambiaire J.C."/>
            <person name="Cellier G."/>
            <person name="Jacobs J.M."/>
            <person name="Mangenot S."/>
            <person name="Barbe V."/>
            <person name="Lajus A."/>
            <person name="Vallenet D."/>
            <person name="Medigue C."/>
            <person name="Fegan M."/>
            <person name="Allen C."/>
            <person name="Prior P."/>
        </authorList>
    </citation>
    <scope>NUCLEOTIDE SEQUENCE</scope>
    <source>
        <strain evidence="1">R24</strain>
    </source>
</reference>
<organism evidence="1">
    <name type="scientific">Ralstonia syzygii R24</name>
    <dbReference type="NCBI Taxonomy" id="907261"/>
    <lineage>
        <taxon>Bacteria</taxon>
        <taxon>Pseudomonadati</taxon>
        <taxon>Pseudomonadota</taxon>
        <taxon>Betaproteobacteria</taxon>
        <taxon>Burkholderiales</taxon>
        <taxon>Burkholderiaceae</taxon>
        <taxon>Ralstonia</taxon>
        <taxon>Ralstonia solanacearum species complex</taxon>
    </lineage>
</organism>
<gene>
    <name evidence="1" type="ORF">RALSY_30211</name>
</gene>
<evidence type="ECO:0000313" key="1">
    <source>
        <dbReference type="EMBL" id="CCA88472.1"/>
    </source>
</evidence>
<name>G3A3L6_9RALS</name>
<proteinExistence type="predicted"/>